<dbReference type="PANTHER" id="PTHR22648:SF0">
    <property type="entry name" value="TRANSCRIPTION TERMINATION_ANTITERMINATION PROTEIN NUSA"/>
    <property type="match status" value="1"/>
</dbReference>
<dbReference type="PANTHER" id="PTHR22648">
    <property type="entry name" value="TRANSCRIPTION TERMINATION FACTOR NUSA"/>
    <property type="match status" value="1"/>
</dbReference>
<evidence type="ECO:0000256" key="2">
    <source>
        <dbReference type="ARBA" id="ARBA00022490"/>
    </source>
</evidence>
<dbReference type="Gene3D" id="3.30.1480.10">
    <property type="entry name" value="NusA, N-terminal domain"/>
    <property type="match status" value="1"/>
</dbReference>
<dbReference type="GO" id="GO:0000166">
    <property type="term" value="F:nucleotide binding"/>
    <property type="evidence" value="ECO:0007669"/>
    <property type="project" value="InterPro"/>
</dbReference>
<dbReference type="InterPro" id="IPR010213">
    <property type="entry name" value="TF_NusA"/>
</dbReference>
<dbReference type="PROSITE" id="PS50084">
    <property type="entry name" value="KH_TYPE_1"/>
    <property type="match status" value="1"/>
</dbReference>
<dbReference type="AlphaFoldDB" id="A0A3D4V967"/>
<dbReference type="InterPro" id="IPR013735">
    <property type="entry name" value="TF_NusA_N"/>
</dbReference>
<dbReference type="Pfam" id="PF08529">
    <property type="entry name" value="NusA_N"/>
    <property type="match status" value="1"/>
</dbReference>
<feature type="domain" description="S1 motif" evidence="8">
    <location>
        <begin position="137"/>
        <end position="204"/>
    </location>
</feature>
<dbReference type="SUPFAM" id="SSF54814">
    <property type="entry name" value="Prokaryotic type KH domain (KH-domain type II)"/>
    <property type="match status" value="2"/>
</dbReference>
<dbReference type="GO" id="GO:0005829">
    <property type="term" value="C:cytosol"/>
    <property type="evidence" value="ECO:0007669"/>
    <property type="project" value="TreeGrafter"/>
</dbReference>
<organism evidence="9 10">
    <name type="scientific">Gemmatimonas aurantiaca</name>
    <dbReference type="NCBI Taxonomy" id="173480"/>
    <lineage>
        <taxon>Bacteria</taxon>
        <taxon>Pseudomonadati</taxon>
        <taxon>Gemmatimonadota</taxon>
        <taxon>Gemmatimonadia</taxon>
        <taxon>Gemmatimonadales</taxon>
        <taxon>Gemmatimonadaceae</taxon>
        <taxon>Gemmatimonas</taxon>
    </lineage>
</organism>
<dbReference type="InterPro" id="IPR030842">
    <property type="entry name" value="TF_NusA_bacterial"/>
</dbReference>
<comment type="similarity">
    <text evidence="7">Belongs to the NusA family.</text>
</comment>
<keyword evidence="2 7" id="KW-0963">Cytoplasm</keyword>
<dbReference type="Gene3D" id="1.10.150.20">
    <property type="entry name" value="5' to 3' exonuclease, C-terminal subdomain"/>
    <property type="match status" value="1"/>
</dbReference>
<keyword evidence="1 7" id="KW-0806">Transcription termination</keyword>
<comment type="caution">
    <text evidence="9">The sequence shown here is derived from an EMBL/GenBank/DDBJ whole genome shotgun (WGS) entry which is preliminary data.</text>
</comment>
<proteinExistence type="inferred from homology"/>
<keyword evidence="3 7" id="KW-0889">Transcription antitermination</keyword>
<dbReference type="EMBL" id="DPIY01000008">
    <property type="protein sequence ID" value="HCT57282.1"/>
    <property type="molecule type" value="Genomic_DNA"/>
</dbReference>
<dbReference type="InterPro" id="IPR058582">
    <property type="entry name" value="KH_NusA_2nd"/>
</dbReference>
<dbReference type="GO" id="GO:0003723">
    <property type="term" value="F:RNA binding"/>
    <property type="evidence" value="ECO:0007669"/>
    <property type="project" value="UniProtKB-UniRule"/>
</dbReference>
<dbReference type="InterPro" id="IPR025249">
    <property type="entry name" value="TF_NusA_KH_1st"/>
</dbReference>
<protein>
    <recommendedName>
        <fullName evidence="7">Transcription termination/antitermination protein NusA</fullName>
    </recommendedName>
</protein>
<dbReference type="Proteomes" id="UP000264071">
    <property type="component" value="Unassembled WGS sequence"/>
</dbReference>
<dbReference type="PROSITE" id="PS50126">
    <property type="entry name" value="S1"/>
    <property type="match status" value="1"/>
</dbReference>
<dbReference type="InterPro" id="IPR010995">
    <property type="entry name" value="DNA_repair_Rad51/TF_NusA_a-hlx"/>
</dbReference>
<dbReference type="SMART" id="SM00322">
    <property type="entry name" value="KH"/>
    <property type="match status" value="2"/>
</dbReference>
<dbReference type="CDD" id="cd22529">
    <property type="entry name" value="KH-II_NusA_rpt2"/>
    <property type="match status" value="1"/>
</dbReference>
<dbReference type="NCBIfam" id="TIGR01953">
    <property type="entry name" value="NusA"/>
    <property type="match status" value="1"/>
</dbReference>
<comment type="subcellular location">
    <subcellularLocation>
        <location evidence="7">Cytoplasm</location>
    </subcellularLocation>
</comment>
<dbReference type="GO" id="GO:0031564">
    <property type="term" value="P:transcription antitermination"/>
    <property type="evidence" value="ECO:0007669"/>
    <property type="project" value="UniProtKB-UniRule"/>
</dbReference>
<dbReference type="SUPFAM" id="SSF69705">
    <property type="entry name" value="Transcription factor NusA, N-terminal domain"/>
    <property type="match status" value="1"/>
</dbReference>
<dbReference type="Gene3D" id="3.30.300.20">
    <property type="match status" value="2"/>
</dbReference>
<dbReference type="Gene3D" id="2.40.50.140">
    <property type="entry name" value="Nucleic acid-binding proteins"/>
    <property type="match status" value="1"/>
</dbReference>
<dbReference type="SUPFAM" id="SSF47794">
    <property type="entry name" value="Rad51 N-terminal domain-like"/>
    <property type="match status" value="1"/>
</dbReference>
<evidence type="ECO:0000256" key="5">
    <source>
        <dbReference type="ARBA" id="ARBA00023015"/>
    </source>
</evidence>
<dbReference type="OMA" id="MKGSRIH"/>
<keyword evidence="4 7" id="KW-0694">RNA-binding</keyword>
<evidence type="ECO:0000256" key="1">
    <source>
        <dbReference type="ARBA" id="ARBA00022472"/>
    </source>
</evidence>
<dbReference type="InterPro" id="IPR003029">
    <property type="entry name" value="S1_domain"/>
</dbReference>
<gene>
    <name evidence="7" type="primary">nusA</name>
    <name evidence="9" type="ORF">DGD08_08740</name>
</gene>
<evidence type="ECO:0000313" key="9">
    <source>
        <dbReference type="EMBL" id="HCT57282.1"/>
    </source>
</evidence>
<dbReference type="InterPro" id="IPR004087">
    <property type="entry name" value="KH_dom"/>
</dbReference>
<dbReference type="CDD" id="cd04455">
    <property type="entry name" value="S1_NusA"/>
    <property type="match status" value="1"/>
</dbReference>
<evidence type="ECO:0000259" key="8">
    <source>
        <dbReference type="PROSITE" id="PS50126"/>
    </source>
</evidence>
<dbReference type="InterPro" id="IPR015946">
    <property type="entry name" value="KH_dom-like_a/b"/>
</dbReference>
<evidence type="ECO:0000256" key="7">
    <source>
        <dbReference type="HAMAP-Rule" id="MF_00945"/>
    </source>
</evidence>
<keyword evidence="5 7" id="KW-0805">Transcription regulation</keyword>
<evidence type="ECO:0000256" key="3">
    <source>
        <dbReference type="ARBA" id="ARBA00022814"/>
    </source>
</evidence>
<dbReference type="Pfam" id="PF14520">
    <property type="entry name" value="HHH_5"/>
    <property type="match status" value="1"/>
</dbReference>
<accession>A0A3D4V967</accession>
<dbReference type="FunFam" id="3.30.300.20:FF:000005">
    <property type="entry name" value="Transcription termination/antitermination protein NusA"/>
    <property type="match status" value="1"/>
</dbReference>
<dbReference type="SUPFAM" id="SSF50249">
    <property type="entry name" value="Nucleic acid-binding proteins"/>
    <property type="match status" value="1"/>
</dbReference>
<evidence type="ECO:0000256" key="4">
    <source>
        <dbReference type="ARBA" id="ARBA00022884"/>
    </source>
</evidence>
<comment type="function">
    <text evidence="7">Participates in both transcription termination and antitermination.</text>
</comment>
<evidence type="ECO:0000256" key="6">
    <source>
        <dbReference type="ARBA" id="ARBA00023163"/>
    </source>
</evidence>
<evidence type="ECO:0000313" key="10">
    <source>
        <dbReference type="Proteomes" id="UP000264071"/>
    </source>
</evidence>
<comment type="subunit">
    <text evidence="7">Monomer. Binds directly to the core enzyme of the DNA-dependent RNA polymerase and to nascent RNA.</text>
</comment>
<dbReference type="GO" id="GO:0003700">
    <property type="term" value="F:DNA-binding transcription factor activity"/>
    <property type="evidence" value="ECO:0007669"/>
    <property type="project" value="InterPro"/>
</dbReference>
<name>A0A3D4V967_9BACT</name>
<dbReference type="SMART" id="SM00316">
    <property type="entry name" value="S1"/>
    <property type="match status" value="1"/>
</dbReference>
<dbReference type="GO" id="GO:0006353">
    <property type="term" value="P:DNA-templated transcription termination"/>
    <property type="evidence" value="ECO:0007669"/>
    <property type="project" value="UniProtKB-UniRule"/>
</dbReference>
<dbReference type="CDD" id="cd02134">
    <property type="entry name" value="KH-II_NusA_rpt1"/>
    <property type="match status" value="1"/>
</dbReference>
<sequence>MAGSADILTALRELSNLKQITREELHGLLQDGIHAALAKKHGANVQAEVEIDEARGEIRIVLLKTVVDEVTDESREVTVEEARFMDPEFQVGDVMEIPVDFMEFGRTAVQAAKQRIIQRVREGERTRIRDEFAGRVGDLLSGEVQQIERGKLVVMLNKFREAEAIIPYREQNHREHYHQGEPVRAVLKRVEDTPKGPRLILSRSDALFVQALFKLEVPEIQQGIVEIKAAAREVGSRTKIAVTSRDEAVDPVGACVGLKGARVQAVVNELGGERIDIVPWSPDPERFAKLALAPARVARVFSDAASRTIQAVVDEDQLSLAIGRNGQNVRLASELTGWKIDLYSSREWLEKGGEAPLFAPLPEETEEADVPLNEIEGLETATVAVLAEAGYRTLNDILDLDRDDLLRLPGIAPEEADRIMAIIDELTTEDDGDGSRGA</sequence>
<dbReference type="InterPro" id="IPR036555">
    <property type="entry name" value="NusA_N_sf"/>
</dbReference>
<dbReference type="HAMAP" id="MF_00945_B">
    <property type="entry name" value="NusA_B"/>
    <property type="match status" value="1"/>
</dbReference>
<dbReference type="InterPro" id="IPR012340">
    <property type="entry name" value="NA-bd_OB-fold"/>
</dbReference>
<dbReference type="InterPro" id="IPR009019">
    <property type="entry name" value="KH_sf_prok-type"/>
</dbReference>
<dbReference type="FunFam" id="3.30.300.20:FF:000002">
    <property type="entry name" value="Transcription termination/antitermination protein NusA"/>
    <property type="match status" value="1"/>
</dbReference>
<dbReference type="Pfam" id="PF26594">
    <property type="entry name" value="KH_NusA_2nd"/>
    <property type="match status" value="1"/>
</dbReference>
<dbReference type="Pfam" id="PF13184">
    <property type="entry name" value="KH_NusA_1st"/>
    <property type="match status" value="1"/>
</dbReference>
<keyword evidence="6 7" id="KW-0804">Transcription</keyword>
<reference evidence="9 10" key="1">
    <citation type="journal article" date="2018" name="Nat. Biotechnol.">
        <title>A standardized bacterial taxonomy based on genome phylogeny substantially revises the tree of life.</title>
        <authorList>
            <person name="Parks D.H."/>
            <person name="Chuvochina M."/>
            <person name="Waite D.W."/>
            <person name="Rinke C."/>
            <person name="Skarshewski A."/>
            <person name="Chaumeil P.A."/>
            <person name="Hugenholtz P."/>
        </authorList>
    </citation>
    <scope>NUCLEOTIDE SEQUENCE [LARGE SCALE GENOMIC DNA]</scope>
    <source>
        <strain evidence="9">UBA8844</strain>
    </source>
</reference>